<dbReference type="AlphaFoldDB" id="A0A0G4H6E4"/>
<dbReference type="InterPro" id="IPR051210">
    <property type="entry name" value="Ub_ligase/GEF_domain"/>
</dbReference>
<evidence type="ECO:0000313" key="5">
    <source>
        <dbReference type="Proteomes" id="UP000041254"/>
    </source>
</evidence>
<dbReference type="PANTHER" id="PTHR22870">
    <property type="entry name" value="REGULATOR OF CHROMOSOME CONDENSATION"/>
    <property type="match status" value="1"/>
</dbReference>
<feature type="repeat" description="RCC1" evidence="2">
    <location>
        <begin position="299"/>
        <end position="373"/>
    </location>
</feature>
<keyword evidence="1" id="KW-0677">Repeat</keyword>
<reference evidence="4 5" key="1">
    <citation type="submission" date="2014-11" db="EMBL/GenBank/DDBJ databases">
        <authorList>
            <person name="Zhu J."/>
            <person name="Qi W."/>
            <person name="Song R."/>
        </authorList>
    </citation>
    <scope>NUCLEOTIDE SEQUENCE [LARGE SCALE GENOMIC DNA]</scope>
</reference>
<dbReference type="PROSITE" id="PS50222">
    <property type="entry name" value="EF_HAND_2"/>
    <property type="match status" value="1"/>
</dbReference>
<organism evidence="4 5">
    <name type="scientific">Vitrella brassicaformis (strain CCMP3155)</name>
    <dbReference type="NCBI Taxonomy" id="1169540"/>
    <lineage>
        <taxon>Eukaryota</taxon>
        <taxon>Sar</taxon>
        <taxon>Alveolata</taxon>
        <taxon>Colpodellida</taxon>
        <taxon>Vitrellaceae</taxon>
        <taxon>Vitrella</taxon>
    </lineage>
</organism>
<sequence>MGQAQSDPSWIHKTRIKAEFAVLAQLYTEDELEKVAKRLKDVALNFALDKSKFTKILHLPEAHLESIGTWFEEFSKDRASKMVDGLEFVAAVTCVSRKVPVFAKIRRLFHLFDLDDTNCIRKDEFIIFLKATTTGLHRMVQGLPPSPPVLQLETLAGDFFADIPGALTLSDFLVWLTETHASLHFVSCLTRLRRATWVFGRNERLQLGLHLEPHTQHRPTPLLGLEGYTVAKVATNQSHSLFLTDQGRLFSCGRGFAGILGTGDLDDRPQPVLVEALQHVRLADIAVGVRHSACVSEKGQLFTWGAADMGQLGLADDKGRYPSDPRKWAFDPTTGGLYSYVATPAVVSSLWSSQVKVRRVVCNSFSTCALSEEGRLVTAGDATEGQCGHGQMYKGYRMMHLEPHTARTASMVLDRFTTIRGPEVKDVEFVDVSGGGAHTLALDSHGSVWAWGSGQWGRLGHGDSRTCFEPRCVSVLKAHKCVQVSAGFMHSACVASIFRITITGAAGESGLSAFSILGLPVGPLDVWLEKQQPLTPPNTNIELNAFLSAPLLVVDLPLKDTTDDQFINNELYPASAIKESVLLVDRSLWEGNIPIAHRYE</sequence>
<gene>
    <name evidence="4" type="ORF">Vbra_6617</name>
</gene>
<dbReference type="InterPro" id="IPR002048">
    <property type="entry name" value="EF_hand_dom"/>
</dbReference>
<dbReference type="InterPro" id="IPR000408">
    <property type="entry name" value="Reg_chr_condens"/>
</dbReference>
<dbReference type="OrthoDB" id="346274at2759"/>
<feature type="domain" description="EF-hand" evidence="3">
    <location>
        <begin position="100"/>
        <end position="135"/>
    </location>
</feature>
<feature type="repeat" description="RCC1" evidence="2">
    <location>
        <begin position="247"/>
        <end position="298"/>
    </location>
</feature>
<dbReference type="Gene3D" id="1.10.238.10">
    <property type="entry name" value="EF-hand"/>
    <property type="match status" value="1"/>
</dbReference>
<feature type="repeat" description="RCC1" evidence="2">
    <location>
        <begin position="194"/>
        <end position="246"/>
    </location>
</feature>
<dbReference type="SUPFAM" id="SSF47473">
    <property type="entry name" value="EF-hand"/>
    <property type="match status" value="1"/>
</dbReference>
<dbReference type="Pfam" id="PF25390">
    <property type="entry name" value="WD40_RLD"/>
    <property type="match status" value="1"/>
</dbReference>
<dbReference type="Gene3D" id="2.130.10.30">
    <property type="entry name" value="Regulator of chromosome condensation 1/beta-lactamase-inhibitor protein II"/>
    <property type="match status" value="2"/>
</dbReference>
<keyword evidence="5" id="KW-1185">Reference proteome</keyword>
<dbReference type="OMA" id="EESHEAC"/>
<dbReference type="SUPFAM" id="SSF50985">
    <property type="entry name" value="RCC1/BLIP-II"/>
    <property type="match status" value="2"/>
</dbReference>
<dbReference type="InterPro" id="IPR011992">
    <property type="entry name" value="EF-hand-dom_pair"/>
</dbReference>
<proteinExistence type="predicted"/>
<name>A0A0G4H6E4_VITBC</name>
<evidence type="ECO:0000256" key="2">
    <source>
        <dbReference type="PROSITE-ProRule" id="PRU00235"/>
    </source>
</evidence>
<feature type="repeat" description="RCC1" evidence="2">
    <location>
        <begin position="374"/>
        <end position="445"/>
    </location>
</feature>
<dbReference type="EMBL" id="CDMY01001028">
    <property type="protein sequence ID" value="CEM39184.1"/>
    <property type="molecule type" value="Genomic_DNA"/>
</dbReference>
<dbReference type="PRINTS" id="PR00633">
    <property type="entry name" value="RCCNDNSATION"/>
</dbReference>
<feature type="repeat" description="RCC1" evidence="2">
    <location>
        <begin position="446"/>
        <end position="497"/>
    </location>
</feature>
<evidence type="ECO:0000259" key="3">
    <source>
        <dbReference type="PROSITE" id="PS50222"/>
    </source>
</evidence>
<protein>
    <recommendedName>
        <fullName evidence="3">EF-hand domain-containing protein</fullName>
    </recommendedName>
</protein>
<dbReference type="PhylomeDB" id="A0A0G4H6E4"/>
<dbReference type="Proteomes" id="UP000041254">
    <property type="component" value="Unassembled WGS sequence"/>
</dbReference>
<dbReference type="InParanoid" id="A0A0G4H6E4"/>
<dbReference type="InterPro" id="IPR009091">
    <property type="entry name" value="RCC1/BLIP-II"/>
</dbReference>
<evidence type="ECO:0000256" key="1">
    <source>
        <dbReference type="ARBA" id="ARBA00022737"/>
    </source>
</evidence>
<accession>A0A0G4H6E4</accession>
<dbReference type="PROSITE" id="PS50012">
    <property type="entry name" value="RCC1_3"/>
    <property type="match status" value="5"/>
</dbReference>
<dbReference type="InterPro" id="IPR058923">
    <property type="entry name" value="RCC1-like_dom"/>
</dbReference>
<dbReference type="VEuPathDB" id="CryptoDB:Vbra_6617"/>
<dbReference type="STRING" id="1169540.A0A0G4H6E4"/>
<dbReference type="PANTHER" id="PTHR22870:SF408">
    <property type="entry name" value="OS09G0560450 PROTEIN"/>
    <property type="match status" value="1"/>
</dbReference>
<dbReference type="GO" id="GO:0005509">
    <property type="term" value="F:calcium ion binding"/>
    <property type="evidence" value="ECO:0007669"/>
    <property type="project" value="InterPro"/>
</dbReference>
<evidence type="ECO:0000313" key="4">
    <source>
        <dbReference type="EMBL" id="CEM39184.1"/>
    </source>
</evidence>